<evidence type="ECO:0000256" key="1">
    <source>
        <dbReference type="ARBA" id="ARBA00001947"/>
    </source>
</evidence>
<dbReference type="PANTHER" id="PTHR42683">
    <property type="entry name" value="ALDEHYDE REDUCTASE"/>
    <property type="match status" value="1"/>
</dbReference>
<dbReference type="Gene3D" id="3.90.180.10">
    <property type="entry name" value="Medium-chain alcohol dehydrogenases, catalytic domain"/>
    <property type="match status" value="1"/>
</dbReference>
<dbReference type="GO" id="GO:0008270">
    <property type="term" value="F:zinc ion binding"/>
    <property type="evidence" value="ECO:0007669"/>
    <property type="project" value="InterPro"/>
</dbReference>
<dbReference type="Pfam" id="PF00107">
    <property type="entry name" value="ADH_zinc_N"/>
    <property type="match status" value="1"/>
</dbReference>
<organism evidence="7 8">
    <name type="scientific">Circinella minor</name>
    <dbReference type="NCBI Taxonomy" id="1195481"/>
    <lineage>
        <taxon>Eukaryota</taxon>
        <taxon>Fungi</taxon>
        <taxon>Fungi incertae sedis</taxon>
        <taxon>Mucoromycota</taxon>
        <taxon>Mucoromycotina</taxon>
        <taxon>Mucoromycetes</taxon>
        <taxon>Mucorales</taxon>
        <taxon>Lichtheimiaceae</taxon>
        <taxon>Circinella</taxon>
    </lineage>
</organism>
<evidence type="ECO:0000256" key="4">
    <source>
        <dbReference type="ARBA" id="ARBA00023002"/>
    </source>
</evidence>
<dbReference type="SUPFAM" id="SSF50129">
    <property type="entry name" value="GroES-like"/>
    <property type="match status" value="1"/>
</dbReference>
<keyword evidence="4" id="KW-0560">Oxidoreductase</keyword>
<accession>A0A8H7S3N6</accession>
<name>A0A8H7S3N6_9FUNG</name>
<evidence type="ECO:0000256" key="5">
    <source>
        <dbReference type="RuleBase" id="RU361277"/>
    </source>
</evidence>
<dbReference type="InterPro" id="IPR013154">
    <property type="entry name" value="ADH-like_N"/>
</dbReference>
<dbReference type="InterPro" id="IPR020843">
    <property type="entry name" value="ER"/>
</dbReference>
<dbReference type="FunFam" id="3.40.50.720:FF:000022">
    <property type="entry name" value="Cinnamyl alcohol dehydrogenase"/>
    <property type="match status" value="1"/>
</dbReference>
<comment type="caution">
    <text evidence="7">The sequence shown here is derived from an EMBL/GenBank/DDBJ whole genome shotgun (WGS) entry which is preliminary data.</text>
</comment>
<gene>
    <name evidence="7" type="ORF">INT45_012922</name>
</gene>
<comment type="similarity">
    <text evidence="5">Belongs to the zinc-containing alcohol dehydrogenase family.</text>
</comment>
<dbReference type="InterPro" id="IPR047109">
    <property type="entry name" value="CAD-like"/>
</dbReference>
<dbReference type="GO" id="GO:0016616">
    <property type="term" value="F:oxidoreductase activity, acting on the CH-OH group of donors, NAD or NADP as acceptor"/>
    <property type="evidence" value="ECO:0007669"/>
    <property type="project" value="InterPro"/>
</dbReference>
<sequence length="350" mass="38217">MTADTFTGYAALQPIDAPTLESYTFEARPLEEDEVEIQVQACGICGSDIHHLTNGWGRATYPLIPGHEFIGHIIAVGDKVTEHKVGERVGVSPVSRSCNECEQCTTQHRQLCPSKVTTYNGKYKGQMTYGGYADRVRVQSTWAIKVPENISSEEGAPLLCAGVTTYLPFKHQNIGEKHSVGVVGIGGLGHLAIQWARAKNCKKVLAFSSSDNKREEAIQLGASEFATLGEVDKYQQSVDYLFVCGSGKSTNWDALLSVIKLRGTLVLLDIPEQPVPFSAPAFVYKHISIIGSYVGSSEDLHDMLEFASKTGVRPWIDRVGNSLEEVNRGVGIIMNGKAHYRVVICGEGRQ</sequence>
<evidence type="ECO:0000259" key="6">
    <source>
        <dbReference type="SMART" id="SM00829"/>
    </source>
</evidence>
<keyword evidence="8" id="KW-1185">Reference proteome</keyword>
<dbReference type="PROSITE" id="PS00065">
    <property type="entry name" value="D_2_HYDROXYACID_DH_1"/>
    <property type="match status" value="1"/>
</dbReference>
<dbReference type="InterPro" id="IPR002328">
    <property type="entry name" value="ADH_Zn_CS"/>
</dbReference>
<evidence type="ECO:0000256" key="3">
    <source>
        <dbReference type="ARBA" id="ARBA00022833"/>
    </source>
</evidence>
<comment type="cofactor">
    <cofactor evidence="1 5">
        <name>Zn(2+)</name>
        <dbReference type="ChEBI" id="CHEBI:29105"/>
    </cofactor>
</comment>
<dbReference type="Gene3D" id="3.40.50.720">
    <property type="entry name" value="NAD(P)-binding Rossmann-like Domain"/>
    <property type="match status" value="1"/>
</dbReference>
<dbReference type="OrthoDB" id="1879366at2759"/>
<dbReference type="PROSITE" id="PS00059">
    <property type="entry name" value="ADH_ZINC"/>
    <property type="match status" value="1"/>
</dbReference>
<dbReference type="AlphaFoldDB" id="A0A8H7S3N6"/>
<evidence type="ECO:0000256" key="2">
    <source>
        <dbReference type="ARBA" id="ARBA00022723"/>
    </source>
</evidence>
<dbReference type="InterPro" id="IPR029752">
    <property type="entry name" value="D-isomer_DH_CS1"/>
</dbReference>
<reference evidence="7 8" key="1">
    <citation type="submission" date="2020-12" db="EMBL/GenBank/DDBJ databases">
        <title>Metabolic potential, ecology and presence of endohyphal bacteria is reflected in genomic diversity of Mucoromycotina.</title>
        <authorList>
            <person name="Muszewska A."/>
            <person name="Okrasinska A."/>
            <person name="Steczkiewicz K."/>
            <person name="Drgas O."/>
            <person name="Orlowska M."/>
            <person name="Perlinska-Lenart U."/>
            <person name="Aleksandrzak-Piekarczyk T."/>
            <person name="Szatraj K."/>
            <person name="Zielenkiewicz U."/>
            <person name="Pilsyk S."/>
            <person name="Malc E."/>
            <person name="Mieczkowski P."/>
            <person name="Kruszewska J.S."/>
            <person name="Biernat P."/>
            <person name="Pawlowska J."/>
        </authorList>
    </citation>
    <scope>NUCLEOTIDE SEQUENCE [LARGE SCALE GENOMIC DNA]</scope>
    <source>
        <strain evidence="7 8">CBS 142.35</strain>
    </source>
</reference>
<dbReference type="InterPro" id="IPR011032">
    <property type="entry name" value="GroES-like_sf"/>
</dbReference>
<dbReference type="Proteomes" id="UP000646827">
    <property type="component" value="Unassembled WGS sequence"/>
</dbReference>
<dbReference type="Pfam" id="PF08240">
    <property type="entry name" value="ADH_N"/>
    <property type="match status" value="1"/>
</dbReference>
<dbReference type="InterPro" id="IPR036291">
    <property type="entry name" value="NAD(P)-bd_dom_sf"/>
</dbReference>
<evidence type="ECO:0000313" key="7">
    <source>
        <dbReference type="EMBL" id="KAG2222944.1"/>
    </source>
</evidence>
<dbReference type="EMBL" id="JAEPRB010000071">
    <property type="protein sequence ID" value="KAG2222944.1"/>
    <property type="molecule type" value="Genomic_DNA"/>
</dbReference>
<evidence type="ECO:0000313" key="8">
    <source>
        <dbReference type="Proteomes" id="UP000646827"/>
    </source>
</evidence>
<dbReference type="InterPro" id="IPR013149">
    <property type="entry name" value="ADH-like_C"/>
</dbReference>
<dbReference type="SMART" id="SM00829">
    <property type="entry name" value="PKS_ER"/>
    <property type="match status" value="1"/>
</dbReference>
<proteinExistence type="inferred from homology"/>
<keyword evidence="3 5" id="KW-0862">Zinc</keyword>
<feature type="domain" description="Enoyl reductase (ER)" evidence="6">
    <location>
        <begin position="13"/>
        <end position="344"/>
    </location>
</feature>
<keyword evidence="2 5" id="KW-0479">Metal-binding</keyword>
<dbReference type="SUPFAM" id="SSF51735">
    <property type="entry name" value="NAD(P)-binding Rossmann-fold domains"/>
    <property type="match status" value="1"/>
</dbReference>
<dbReference type="CDD" id="cd05283">
    <property type="entry name" value="CAD1"/>
    <property type="match status" value="1"/>
</dbReference>
<protein>
    <recommendedName>
        <fullName evidence="6">Enoyl reductase (ER) domain-containing protein</fullName>
    </recommendedName>
</protein>